<dbReference type="Pfam" id="PF10728">
    <property type="entry name" value="DUF2520"/>
    <property type="match status" value="1"/>
</dbReference>
<dbReference type="eggNOG" id="COG5495">
    <property type="taxonomic scope" value="Bacteria"/>
</dbReference>
<dbReference type="EMBL" id="CP003349">
    <property type="protein sequence ID" value="AFD06011.1"/>
    <property type="molecule type" value="Genomic_DNA"/>
</dbReference>
<reference evidence="3" key="1">
    <citation type="submission" date="2012-02" db="EMBL/GenBank/DDBJ databases">
        <title>The complete genome of Solitalea canadensis DSM 3403.</title>
        <authorList>
            <consortium name="US DOE Joint Genome Institute (JGI-PGF)"/>
            <person name="Lucas S."/>
            <person name="Copeland A."/>
            <person name="Lapidus A."/>
            <person name="Glavina del Rio T."/>
            <person name="Dalin E."/>
            <person name="Tice H."/>
            <person name="Bruce D."/>
            <person name="Goodwin L."/>
            <person name="Pitluck S."/>
            <person name="Peters L."/>
            <person name="Ovchinnikova G."/>
            <person name="Lu M."/>
            <person name="Kyrpides N."/>
            <person name="Mavromatis K."/>
            <person name="Ivanova N."/>
            <person name="Brettin T."/>
            <person name="Detter J.C."/>
            <person name="Han C."/>
            <person name="Larimer F."/>
            <person name="Land M."/>
            <person name="Hauser L."/>
            <person name="Markowitz V."/>
            <person name="Cheng J.-F."/>
            <person name="Hugenholtz P."/>
            <person name="Woyke T."/>
            <person name="Wu D."/>
            <person name="Spring S."/>
            <person name="Schroeder M."/>
            <person name="Kopitz M."/>
            <person name="Brambilla E."/>
            <person name="Klenk H.-P."/>
            <person name="Eisen J.A."/>
        </authorList>
    </citation>
    <scope>NUCLEOTIDE SEQUENCE</scope>
    <source>
        <strain evidence="3">DSM 3403</strain>
    </source>
</reference>
<dbReference type="HOGENOM" id="CLU_055635_1_1_10"/>
<keyword evidence="4" id="KW-1185">Reference proteome</keyword>
<sequence length="254" mass="28158">MKIVFLGSGNVATNMSIAMQNAGHAVMQIYNHRIESAKLLAEELKCSYTDQLTDISVQAEVYVISVKDDVIEELAKQLSISGKVVVHTAGSVPMEALSAATTNFGVLYPLQTFTKGRLLDFKTIPLFVEAADERTLAIIKELANTISSSVKEADFEQRKILHLSAVLACNFVNHLYDLSQDLLKVYQLDFDALRPLVLETALKVQKMNPHEGQTGPARRNDQLVIAKHLQLLSNNVPLKNIYTILTDSIVKSYQ</sequence>
<feature type="domain" description="Pyrroline-5-carboxylate reductase catalytic N-terminal" evidence="1">
    <location>
        <begin position="2"/>
        <end position="88"/>
    </location>
</feature>
<dbReference type="PANTHER" id="PTHR40459">
    <property type="entry name" value="CONSERVED HYPOTHETICAL ALANINE AND LEUCINE RICH PROTEIN"/>
    <property type="match status" value="1"/>
</dbReference>
<dbReference type="STRING" id="929556.Solca_0896"/>
<dbReference type="SUPFAM" id="SSF51735">
    <property type="entry name" value="NAD(P)-binding Rossmann-fold domains"/>
    <property type="match status" value="1"/>
</dbReference>
<accession>H8KV11</accession>
<dbReference type="Pfam" id="PF03807">
    <property type="entry name" value="F420_oxidored"/>
    <property type="match status" value="1"/>
</dbReference>
<dbReference type="InterPro" id="IPR008927">
    <property type="entry name" value="6-PGluconate_DH-like_C_sf"/>
</dbReference>
<dbReference type="PANTHER" id="PTHR40459:SF1">
    <property type="entry name" value="CONSERVED HYPOTHETICAL ALANINE AND LEUCINE RICH PROTEIN"/>
    <property type="match status" value="1"/>
</dbReference>
<organism evidence="3 4">
    <name type="scientific">Solitalea canadensis (strain ATCC 29591 / DSM 3403 / JCM 21819 / LMG 8368 / NBRC 15130 / NCIMB 12057 / USAM 9D)</name>
    <name type="common">Flexibacter canadensis</name>
    <dbReference type="NCBI Taxonomy" id="929556"/>
    <lineage>
        <taxon>Bacteria</taxon>
        <taxon>Pseudomonadati</taxon>
        <taxon>Bacteroidota</taxon>
        <taxon>Sphingobacteriia</taxon>
        <taxon>Sphingobacteriales</taxon>
        <taxon>Sphingobacteriaceae</taxon>
        <taxon>Solitalea</taxon>
    </lineage>
</organism>
<dbReference type="Proteomes" id="UP000007590">
    <property type="component" value="Chromosome"/>
</dbReference>
<name>H8KV11_SOLCM</name>
<dbReference type="RefSeq" id="WP_014679239.1">
    <property type="nucleotide sequence ID" value="NC_017770.1"/>
</dbReference>
<protein>
    <recommendedName>
        <fullName evidence="5">DUF2520 domain-containing protein</fullName>
    </recommendedName>
</protein>
<dbReference type="InterPro" id="IPR028939">
    <property type="entry name" value="P5C_Rdtase_cat_N"/>
</dbReference>
<evidence type="ECO:0008006" key="5">
    <source>
        <dbReference type="Google" id="ProtNLM"/>
    </source>
</evidence>
<gene>
    <name evidence="3" type="ordered locus">Solca_0896</name>
</gene>
<dbReference type="SUPFAM" id="SSF48179">
    <property type="entry name" value="6-phosphogluconate dehydrogenase C-terminal domain-like"/>
    <property type="match status" value="1"/>
</dbReference>
<feature type="domain" description="DUF2520" evidence="2">
    <location>
        <begin position="124"/>
        <end position="248"/>
    </location>
</feature>
<evidence type="ECO:0000313" key="3">
    <source>
        <dbReference type="EMBL" id="AFD06011.1"/>
    </source>
</evidence>
<evidence type="ECO:0000259" key="2">
    <source>
        <dbReference type="Pfam" id="PF10728"/>
    </source>
</evidence>
<dbReference type="OrthoDB" id="9810755at2"/>
<dbReference type="Gene3D" id="1.10.1040.20">
    <property type="entry name" value="ProC-like, C-terminal domain"/>
    <property type="match status" value="1"/>
</dbReference>
<dbReference type="InterPro" id="IPR037108">
    <property type="entry name" value="TM1727-like_C_sf"/>
</dbReference>
<dbReference type="Gene3D" id="3.40.50.720">
    <property type="entry name" value="NAD(P)-binding Rossmann-like Domain"/>
    <property type="match status" value="1"/>
</dbReference>
<evidence type="ECO:0000313" key="4">
    <source>
        <dbReference type="Proteomes" id="UP000007590"/>
    </source>
</evidence>
<dbReference type="InterPro" id="IPR036291">
    <property type="entry name" value="NAD(P)-bd_dom_sf"/>
</dbReference>
<dbReference type="AlphaFoldDB" id="H8KV11"/>
<evidence type="ECO:0000259" key="1">
    <source>
        <dbReference type="Pfam" id="PF03807"/>
    </source>
</evidence>
<proteinExistence type="predicted"/>
<dbReference type="KEGG" id="scn:Solca_0896"/>
<dbReference type="InterPro" id="IPR018931">
    <property type="entry name" value="DUF2520"/>
</dbReference>